<sequence>MAKLLSIMLVLAIVAVTVFADECEKDRIDMKRECRRYHTWPAEPKLIPSEACCAVWQRANVPCLCKDVNKDKMKVLCMDKVVFVAKYCKSPFTPGSKCGIYTIPNHA</sequence>
<dbReference type="Gramene" id="TraesJUL1B03G00383230.1">
    <property type="protein sequence ID" value="TraesJUL1B03G00383230.1"/>
    <property type="gene ID" value="TraesJUL1B03G00383230"/>
</dbReference>
<dbReference type="Gramene" id="TraesCLE_scaffold_037911_01G000400.1">
    <property type="protein sequence ID" value="TraesCLE_scaffold_037911_01G000400.1"/>
    <property type="gene ID" value="TraesCLE_scaffold_037911_01G000400"/>
</dbReference>
<dbReference type="Gramene" id="TraesROB_scaffold_000321_01G001600.1">
    <property type="protein sequence ID" value="TraesROB_scaffold_000321_01G001600.1"/>
    <property type="gene ID" value="TraesROB_scaffold_000321_01G001600"/>
</dbReference>
<dbReference type="Gramene" id="TraesMAC1B03G00383650.1">
    <property type="protein sequence ID" value="TraesMAC1B03G00383650.1"/>
    <property type="gene ID" value="TraesMAC1B03G00383650"/>
</dbReference>
<reference evidence="3" key="1">
    <citation type="submission" date="2018-08" db="EMBL/GenBank/DDBJ databases">
        <authorList>
            <person name="Rossello M."/>
        </authorList>
    </citation>
    <scope>NUCLEOTIDE SEQUENCE [LARGE SCALE GENOMIC DNA]</scope>
    <source>
        <strain evidence="3">cv. Chinese Spring</strain>
    </source>
</reference>
<feature type="chain" id="PRO_5043170337" description="Bifunctional inhibitor/plant lipid transfer protein/seed storage helical domain-containing protein" evidence="1">
    <location>
        <begin position="21"/>
        <end position="107"/>
    </location>
</feature>
<dbReference type="AlphaFoldDB" id="A0A3B5Z519"/>
<dbReference type="STRING" id="4565.A0A3B5Z519"/>
<accession>A0A3B5Z519</accession>
<dbReference type="SMR" id="A0A3B5Z519"/>
<feature type="domain" description="Bifunctional inhibitor/plant lipid transfer protein/seed storage helical" evidence="2">
    <location>
        <begin position="16"/>
        <end position="98"/>
    </location>
</feature>
<dbReference type="Gramene" id="TraesARI1B03G00386980.1">
    <property type="protein sequence ID" value="TraesARI1B03G00386980.1"/>
    <property type="gene ID" value="TraesARI1B03G00386980"/>
</dbReference>
<dbReference type="CDD" id="cd04660">
    <property type="entry name" value="nsLTP_like"/>
    <property type="match status" value="1"/>
</dbReference>
<keyword evidence="1" id="KW-0732">Signal</keyword>
<keyword evidence="4" id="KW-1185">Reference proteome</keyword>
<evidence type="ECO:0000256" key="1">
    <source>
        <dbReference type="SAM" id="SignalP"/>
    </source>
</evidence>
<dbReference type="Gene3D" id="1.10.110.10">
    <property type="entry name" value="Plant lipid-transfer and hydrophobic proteins"/>
    <property type="match status" value="1"/>
</dbReference>
<feature type="signal peptide" evidence="1">
    <location>
        <begin position="1"/>
        <end position="20"/>
    </location>
</feature>
<evidence type="ECO:0000313" key="4">
    <source>
        <dbReference type="Proteomes" id="UP000019116"/>
    </source>
</evidence>
<name>A0A3B5Z519_WHEAT</name>
<evidence type="ECO:0000259" key="2">
    <source>
        <dbReference type="Pfam" id="PF14368"/>
    </source>
</evidence>
<dbReference type="Gramene" id="TraesSTA1B03G00381580.1">
    <property type="protein sequence ID" value="TraesSTA1B03G00381580.1"/>
    <property type="gene ID" value="TraesSTA1B03G00381580"/>
</dbReference>
<dbReference type="Gramene" id="TraesPARA_EIv1.0_0212340.1">
    <property type="protein sequence ID" value="TraesPARA_EIv1.0_0212340.1.CDS"/>
    <property type="gene ID" value="TraesPARA_EIv1.0_0212340"/>
</dbReference>
<reference evidence="3" key="2">
    <citation type="submission" date="2018-10" db="UniProtKB">
        <authorList>
            <consortium name="EnsemblPlants"/>
        </authorList>
    </citation>
    <scope>IDENTIFICATION</scope>
</reference>
<dbReference type="Gramene" id="TraesCS1B02G421200.1">
    <property type="protein sequence ID" value="TraesCS1B02G421200.1"/>
    <property type="gene ID" value="TraesCS1B02G421200"/>
</dbReference>
<dbReference type="PANTHER" id="PTHR33286">
    <property type="entry name" value="BIFUNCTIONAL INHIBITOR/LIPID-TRANSFER PROTEIN/SEED STORAGE 2S ALBUMIN SUPERFAMILY PROTEIN"/>
    <property type="match status" value="1"/>
</dbReference>
<dbReference type="Gramene" id="TraesCAD_scaffold_001301_01G000100.1">
    <property type="protein sequence ID" value="TraesCAD_scaffold_001301_01G000100.1"/>
    <property type="gene ID" value="TraesCAD_scaffold_001301_01G000100"/>
</dbReference>
<dbReference type="EnsemblPlants" id="TraesCS1B02G421200.1">
    <property type="protein sequence ID" value="TraesCS1B02G421200.1"/>
    <property type="gene ID" value="TraesCS1B02G421200"/>
</dbReference>
<dbReference type="Gramene" id="TraesRN1B0101161300.1">
    <property type="protein sequence ID" value="TraesRN1B0101161300.1"/>
    <property type="gene ID" value="TraesRN1B0101161300"/>
</dbReference>
<dbReference type="InterPro" id="IPR044741">
    <property type="entry name" value="NsLTP-like"/>
</dbReference>
<dbReference type="Gramene" id="TraesWEE_scaffold_026528_01G000100.1">
    <property type="protein sequence ID" value="TraesWEE_scaffold_026528_01G000100.1"/>
    <property type="gene ID" value="TraesWEE_scaffold_026528_01G000100"/>
</dbReference>
<dbReference type="SUPFAM" id="SSF47699">
    <property type="entry name" value="Bifunctional inhibitor/lipid-transfer protein/seed storage 2S albumin"/>
    <property type="match status" value="1"/>
</dbReference>
<dbReference type="Gramene" id="TraesNOR1B03G00387550.1">
    <property type="protein sequence ID" value="TraesNOR1B03G00387550.1"/>
    <property type="gene ID" value="TraesNOR1B03G00387550"/>
</dbReference>
<dbReference type="Gramene" id="TraesSYM1B03G00389640.1">
    <property type="protein sequence ID" value="TraesSYM1B03G00389640.1"/>
    <property type="gene ID" value="TraesSYM1B03G00389640"/>
</dbReference>
<dbReference type="Gramene" id="TraesCS1B03G1135600.1">
    <property type="protein sequence ID" value="TraesCS1B03G1135600.1.CDS"/>
    <property type="gene ID" value="TraesCS1B03G1135600"/>
</dbReference>
<dbReference type="OrthoDB" id="678486at2759"/>
<organism evidence="3">
    <name type="scientific">Triticum aestivum</name>
    <name type="common">Wheat</name>
    <dbReference type="NCBI Taxonomy" id="4565"/>
    <lineage>
        <taxon>Eukaryota</taxon>
        <taxon>Viridiplantae</taxon>
        <taxon>Streptophyta</taxon>
        <taxon>Embryophyta</taxon>
        <taxon>Tracheophyta</taxon>
        <taxon>Spermatophyta</taxon>
        <taxon>Magnoliopsida</taxon>
        <taxon>Liliopsida</taxon>
        <taxon>Poales</taxon>
        <taxon>Poaceae</taxon>
        <taxon>BOP clade</taxon>
        <taxon>Pooideae</taxon>
        <taxon>Triticodae</taxon>
        <taxon>Triticeae</taxon>
        <taxon>Triticinae</taxon>
        <taxon>Triticum</taxon>
    </lineage>
</organism>
<dbReference type="InterPro" id="IPR016140">
    <property type="entry name" value="Bifunc_inhib/LTP/seed_store"/>
</dbReference>
<protein>
    <recommendedName>
        <fullName evidence="2">Bifunctional inhibitor/plant lipid transfer protein/seed storage helical domain-containing protein</fullName>
    </recommendedName>
</protein>
<dbReference type="PaxDb" id="4565-Traes_1BL_B7E879E0B.1"/>
<dbReference type="Proteomes" id="UP000019116">
    <property type="component" value="Chromosome 1B"/>
</dbReference>
<dbReference type="InterPro" id="IPR036312">
    <property type="entry name" value="Bifun_inhib/LTP/seed_sf"/>
</dbReference>
<dbReference type="Pfam" id="PF14368">
    <property type="entry name" value="LTP_2"/>
    <property type="match status" value="1"/>
</dbReference>
<dbReference type="OMA" id="FADECEK"/>
<dbReference type="Gramene" id="TraesLAC1B03G00386370.1">
    <property type="protein sequence ID" value="TraesLAC1B03G00386370.1"/>
    <property type="gene ID" value="TraesLAC1B03G00386370"/>
</dbReference>
<evidence type="ECO:0000313" key="3">
    <source>
        <dbReference type="EnsemblPlants" id="TraesCS1B02G421200.1"/>
    </source>
</evidence>
<proteinExistence type="predicted"/>
<dbReference type="PANTHER" id="PTHR33286:SF43">
    <property type="entry name" value="BIFUNCTIONAL INHIBITOR_PLANT LIPID TRANSFER PROTEIN_SEED STORAGE HELICAL DOMAIN-CONTAINING PROTEIN"/>
    <property type="match status" value="1"/>
</dbReference>